<dbReference type="EMBL" id="LUKE01000001">
    <property type="protein sequence ID" value="KYG65903.1"/>
    <property type="molecule type" value="Genomic_DNA"/>
</dbReference>
<protein>
    <recommendedName>
        <fullName evidence="1">DJ-1/PfpI domain-containing protein</fullName>
    </recommendedName>
</protein>
<sequence length="200" mass="21902">MEKSIVVYLPEGFADWEGAFLLPELRQAHKKVIIASATGESVRSIGGLSVVPERSIQEVEPGSIEALILVGSDSWPDPKQNQKVLELTGKLIKENVLVAGICAATVALARIGLLDNRPHTSNNLDLLKQLVPTYSGEKFYSKKLAVADGNLITASGVGAIEFTQAVMNHLKMFTADYRKHWFELFKNAVTPPPEFWDQGS</sequence>
<accession>A0A150WN35</accession>
<dbReference type="RefSeq" id="WP_061833463.1">
    <property type="nucleotide sequence ID" value="NZ_LUKE01000001.1"/>
</dbReference>
<organism evidence="2 3">
    <name type="scientific">Bdellovibrio bacteriovorus</name>
    <dbReference type="NCBI Taxonomy" id="959"/>
    <lineage>
        <taxon>Bacteria</taxon>
        <taxon>Pseudomonadati</taxon>
        <taxon>Bdellovibrionota</taxon>
        <taxon>Bdellovibrionia</taxon>
        <taxon>Bdellovibrionales</taxon>
        <taxon>Pseudobdellovibrionaceae</taxon>
        <taxon>Bdellovibrio</taxon>
    </lineage>
</organism>
<evidence type="ECO:0000313" key="3">
    <source>
        <dbReference type="Proteomes" id="UP000075320"/>
    </source>
</evidence>
<dbReference type="GO" id="GO:0005737">
    <property type="term" value="C:cytoplasm"/>
    <property type="evidence" value="ECO:0007669"/>
    <property type="project" value="TreeGrafter"/>
</dbReference>
<comment type="caution">
    <text evidence="2">The sequence shown here is derived from an EMBL/GenBank/DDBJ whole genome shotgun (WGS) entry which is preliminary data.</text>
</comment>
<reference evidence="2 3" key="1">
    <citation type="submission" date="2016-03" db="EMBL/GenBank/DDBJ databases">
        <authorList>
            <person name="Ploux O."/>
        </authorList>
    </citation>
    <scope>NUCLEOTIDE SEQUENCE [LARGE SCALE GENOMIC DNA]</scope>
    <source>
        <strain evidence="2 3">R0</strain>
    </source>
</reference>
<feature type="domain" description="DJ-1/PfpI" evidence="1">
    <location>
        <begin position="3"/>
        <end position="167"/>
    </location>
</feature>
<dbReference type="PANTHER" id="PTHR48094">
    <property type="entry name" value="PROTEIN/NUCLEIC ACID DEGLYCASE DJ-1-RELATED"/>
    <property type="match status" value="1"/>
</dbReference>
<dbReference type="SUPFAM" id="SSF52317">
    <property type="entry name" value="Class I glutamine amidotransferase-like"/>
    <property type="match status" value="1"/>
</dbReference>
<dbReference type="OrthoDB" id="6003696at2"/>
<dbReference type="InterPro" id="IPR050325">
    <property type="entry name" value="Prot/Nucl_acid_deglycase"/>
</dbReference>
<dbReference type="Gene3D" id="3.40.50.880">
    <property type="match status" value="1"/>
</dbReference>
<dbReference type="Proteomes" id="UP000075320">
    <property type="component" value="Unassembled WGS sequence"/>
</dbReference>
<proteinExistence type="predicted"/>
<dbReference type="AlphaFoldDB" id="A0A150WN35"/>
<dbReference type="InterPro" id="IPR029062">
    <property type="entry name" value="Class_I_gatase-like"/>
</dbReference>
<evidence type="ECO:0000259" key="1">
    <source>
        <dbReference type="Pfam" id="PF01965"/>
    </source>
</evidence>
<evidence type="ECO:0000313" key="2">
    <source>
        <dbReference type="EMBL" id="KYG65903.1"/>
    </source>
</evidence>
<keyword evidence="3" id="KW-1185">Reference proteome</keyword>
<dbReference type="InterPro" id="IPR002818">
    <property type="entry name" value="DJ-1/PfpI"/>
</dbReference>
<gene>
    <name evidence="2" type="ORF">AZI86_02175</name>
</gene>
<name>A0A150WN35_BDEBC</name>
<dbReference type="PANTHER" id="PTHR48094:SF19">
    <property type="entry name" value="DJ-1_PFPI DOMAIN-CONTAINING PROTEIN"/>
    <property type="match status" value="1"/>
</dbReference>
<dbReference type="Pfam" id="PF01965">
    <property type="entry name" value="DJ-1_PfpI"/>
    <property type="match status" value="1"/>
</dbReference>